<evidence type="ECO:0000313" key="3">
    <source>
        <dbReference type="EMBL" id="GHO53141.1"/>
    </source>
</evidence>
<feature type="domain" description="PPM-type phosphatase" evidence="2">
    <location>
        <begin position="399"/>
        <end position="659"/>
    </location>
</feature>
<organism evidence="3 4">
    <name type="scientific">Ktedonobacter robiniae</name>
    <dbReference type="NCBI Taxonomy" id="2778365"/>
    <lineage>
        <taxon>Bacteria</taxon>
        <taxon>Bacillati</taxon>
        <taxon>Chloroflexota</taxon>
        <taxon>Ktedonobacteria</taxon>
        <taxon>Ktedonobacterales</taxon>
        <taxon>Ktedonobacteraceae</taxon>
        <taxon>Ktedonobacter</taxon>
    </lineage>
</organism>
<feature type="region of interest" description="Disordered" evidence="1">
    <location>
        <begin position="28"/>
        <end position="149"/>
    </location>
</feature>
<evidence type="ECO:0000259" key="2">
    <source>
        <dbReference type="PROSITE" id="PS51746"/>
    </source>
</evidence>
<dbReference type="SMART" id="SM00332">
    <property type="entry name" value="PP2Cc"/>
    <property type="match status" value="1"/>
</dbReference>
<evidence type="ECO:0000256" key="1">
    <source>
        <dbReference type="SAM" id="MobiDB-lite"/>
    </source>
</evidence>
<dbReference type="Proteomes" id="UP000654345">
    <property type="component" value="Unassembled WGS sequence"/>
</dbReference>
<feature type="compositionally biased region" description="Low complexity" evidence="1">
    <location>
        <begin position="56"/>
        <end position="68"/>
    </location>
</feature>
<dbReference type="PANTHER" id="PTHR47992">
    <property type="entry name" value="PROTEIN PHOSPHATASE"/>
    <property type="match status" value="1"/>
</dbReference>
<reference evidence="3 4" key="1">
    <citation type="journal article" date="2021" name="Int. J. Syst. Evol. Microbiol.">
        <title>Reticulibacter mediterranei gen. nov., sp. nov., within the new family Reticulibacteraceae fam. nov., and Ktedonospora formicarum gen. nov., sp. nov., Ktedonobacter robiniae sp. nov., Dictyobacter formicarum sp. nov. and Dictyobacter arantiisoli sp. nov., belonging to the class Ktedonobacteria.</title>
        <authorList>
            <person name="Yabe S."/>
            <person name="Zheng Y."/>
            <person name="Wang C.M."/>
            <person name="Sakai Y."/>
            <person name="Abe K."/>
            <person name="Yokota A."/>
            <person name="Donadio S."/>
            <person name="Cavaletti L."/>
            <person name="Monciardini P."/>
        </authorList>
    </citation>
    <scope>NUCLEOTIDE SEQUENCE [LARGE SCALE GENOMIC DNA]</scope>
    <source>
        <strain evidence="3 4">SOSP1-30</strain>
    </source>
</reference>
<accession>A0ABQ3UK77</accession>
<feature type="compositionally biased region" description="Polar residues" evidence="1">
    <location>
        <begin position="268"/>
        <end position="280"/>
    </location>
</feature>
<keyword evidence="4" id="KW-1185">Reference proteome</keyword>
<dbReference type="InterPro" id="IPR001932">
    <property type="entry name" value="PPM-type_phosphatase-like_dom"/>
</dbReference>
<sequence>MLCPSCHTSNRANAKFCKGCGQVLPAEPTQEAAAPEATPTPSDSPLDEKQATANGSAPPSQEASSSPAPEEDEDQFIEVVASGPASEDDPSQAPTQILSPEKMVEYQSRRWQQELERDHQGQAQPSHEGDIADAPTMMMPPVPKEISPDEAGAFAFTPEQQDISETPTVLMTPQESAALFSSTGEEYRTVPAYAQPGAFSESVTHEEDDRYGEEHAASAASPTGNAEVVMEQVTPPHDTHTTEQNQQELPTPAVPEQEPPQGAYTEGQAASTTGEATNEQEGPLAEGTLLNNRYEVAEQLADEEGSRLYRVVDHQGYKRCWNCGSTENTEEDDFCSECGANLQDATYTMREFLASSSGQADANLVHDAILDTFVANGHTYVIEQQQTLQSSFPNGVHVLAAGDSDAGNMRRSEPNEDSTLVLQLQRNHESFSTPLGLYIVADGMGGHDNGQLASRTAIRSISERMLHELLLASLSAEQAGQEAAHDEDSLVTLLHDAVEDANATICQANQQNKTDMGCTITGFMLVGDFAYILNVGDSRTYLLRDSKLYKLTTDHSLVGQLVAGGMIEPDEVYTHPQRNQIFRSLGDKLNVQIDIIKQQVHPGDVLLSCSDGLWEMVRDPQMEEILNNAPDPQTACSHLIETANINGGEDNVSAVVVFVR</sequence>
<comment type="caution">
    <text evidence="3">The sequence shown here is derived from an EMBL/GenBank/DDBJ whole genome shotgun (WGS) entry which is preliminary data.</text>
</comment>
<dbReference type="Gene3D" id="3.60.40.10">
    <property type="entry name" value="PPM-type phosphatase domain"/>
    <property type="match status" value="1"/>
</dbReference>
<gene>
    <name evidence="3" type="ORF">KSB_16160</name>
</gene>
<feature type="compositionally biased region" description="Low complexity" evidence="1">
    <location>
        <begin position="28"/>
        <end position="41"/>
    </location>
</feature>
<dbReference type="RefSeq" id="WP_201369982.1">
    <property type="nucleotide sequence ID" value="NZ_BNJG01000001.1"/>
</dbReference>
<dbReference type="SMART" id="SM00331">
    <property type="entry name" value="PP2C_SIG"/>
    <property type="match status" value="1"/>
</dbReference>
<feature type="compositionally biased region" description="Basic and acidic residues" evidence="1">
    <location>
        <begin position="203"/>
        <end position="216"/>
    </location>
</feature>
<dbReference type="InterPro" id="IPR015655">
    <property type="entry name" value="PP2C"/>
</dbReference>
<proteinExistence type="predicted"/>
<name>A0ABQ3UK77_9CHLR</name>
<dbReference type="EMBL" id="BNJG01000001">
    <property type="protein sequence ID" value="GHO53141.1"/>
    <property type="molecule type" value="Genomic_DNA"/>
</dbReference>
<dbReference type="InterPro" id="IPR036457">
    <property type="entry name" value="PPM-type-like_dom_sf"/>
</dbReference>
<feature type="region of interest" description="Disordered" evidence="1">
    <location>
        <begin position="194"/>
        <end position="288"/>
    </location>
</feature>
<dbReference type="CDD" id="cd00143">
    <property type="entry name" value="PP2Cc"/>
    <property type="match status" value="1"/>
</dbReference>
<dbReference type="SUPFAM" id="SSF81606">
    <property type="entry name" value="PP2C-like"/>
    <property type="match status" value="1"/>
</dbReference>
<dbReference type="Pfam" id="PF13672">
    <property type="entry name" value="PP2C_2"/>
    <property type="match status" value="1"/>
</dbReference>
<dbReference type="PROSITE" id="PS51746">
    <property type="entry name" value="PPM_2"/>
    <property type="match status" value="1"/>
</dbReference>
<evidence type="ECO:0000313" key="4">
    <source>
        <dbReference type="Proteomes" id="UP000654345"/>
    </source>
</evidence>
<feature type="compositionally biased region" description="Basic and acidic residues" evidence="1">
    <location>
        <begin position="102"/>
        <end position="120"/>
    </location>
</feature>
<protein>
    <recommendedName>
        <fullName evidence="2">PPM-type phosphatase domain-containing protein</fullName>
    </recommendedName>
</protein>